<evidence type="ECO:0000313" key="2">
    <source>
        <dbReference type="Proteomes" id="UP000520767"/>
    </source>
</evidence>
<evidence type="ECO:0000313" key="1">
    <source>
        <dbReference type="EMBL" id="MBB4912897.1"/>
    </source>
</evidence>
<dbReference type="AlphaFoldDB" id="A0A7W7VJQ4"/>
<reference evidence="1 2" key="1">
    <citation type="submission" date="2020-08" db="EMBL/GenBank/DDBJ databases">
        <title>Genomic Encyclopedia of Type Strains, Phase III (KMG-III): the genomes of soil and plant-associated and newly described type strains.</title>
        <authorList>
            <person name="Whitman W."/>
        </authorList>
    </citation>
    <scope>NUCLEOTIDE SEQUENCE [LARGE SCALE GENOMIC DNA]</scope>
    <source>
        <strain evidence="1 2">CECT 8960</strain>
    </source>
</reference>
<dbReference type="Proteomes" id="UP000520767">
    <property type="component" value="Unassembled WGS sequence"/>
</dbReference>
<sequence>MAVNPETQGYLLPCGRDVETVWERLADVAAGRGDEHDLTCPDCRDARASLNALRDVTGELVADTTEPAPHLTGRIMSAVRAEVRRRHDMLPLPTTEPGLVRISEHAVAAVLRFAADSVAGVRARRCRVHDLRVRAADPGGGEESGPVLVVELSVAVSYQSFAWRALDLVRERVAAAAVTRIGSELHRLDLIVEDVYGA</sequence>
<proteinExistence type="predicted"/>
<keyword evidence="2" id="KW-1185">Reference proteome</keyword>
<dbReference type="RefSeq" id="WP_184816837.1">
    <property type="nucleotide sequence ID" value="NZ_JACHJQ010000018.1"/>
</dbReference>
<organism evidence="1 2">
    <name type="scientific">Actinophytocola algeriensis</name>
    <dbReference type="NCBI Taxonomy" id="1768010"/>
    <lineage>
        <taxon>Bacteria</taxon>
        <taxon>Bacillati</taxon>
        <taxon>Actinomycetota</taxon>
        <taxon>Actinomycetes</taxon>
        <taxon>Pseudonocardiales</taxon>
        <taxon>Pseudonocardiaceae</taxon>
    </lineage>
</organism>
<comment type="caution">
    <text evidence="1">The sequence shown here is derived from an EMBL/GenBank/DDBJ whole genome shotgun (WGS) entry which is preliminary data.</text>
</comment>
<name>A0A7W7VJQ4_9PSEU</name>
<accession>A0A7W7VJQ4</accession>
<protein>
    <recommendedName>
        <fullName evidence="3">Asp23/Gls24 family envelope stress response protein</fullName>
    </recommendedName>
</protein>
<evidence type="ECO:0008006" key="3">
    <source>
        <dbReference type="Google" id="ProtNLM"/>
    </source>
</evidence>
<dbReference type="EMBL" id="JACHJQ010000018">
    <property type="protein sequence ID" value="MBB4912897.1"/>
    <property type="molecule type" value="Genomic_DNA"/>
</dbReference>
<gene>
    <name evidence="1" type="ORF">FHR82_009171</name>
</gene>